<dbReference type="Proteomes" id="UP000192266">
    <property type="component" value="Unassembled WGS sequence"/>
</dbReference>
<keyword evidence="2" id="KW-1185">Reference proteome</keyword>
<organism evidence="1 2">
    <name type="scientific">Hymenobacter roseosalivarius DSM 11622</name>
    <dbReference type="NCBI Taxonomy" id="645990"/>
    <lineage>
        <taxon>Bacteria</taxon>
        <taxon>Pseudomonadati</taxon>
        <taxon>Bacteroidota</taxon>
        <taxon>Cytophagia</taxon>
        <taxon>Cytophagales</taxon>
        <taxon>Hymenobacteraceae</taxon>
        <taxon>Hymenobacter</taxon>
    </lineage>
</organism>
<dbReference type="EMBL" id="FWWW01000122">
    <property type="protein sequence ID" value="SMC00681.1"/>
    <property type="molecule type" value="Genomic_DNA"/>
</dbReference>
<sequence length="210" mass="24347">MKSKDVKTLVVKGLSKYLDTSLSTWKLKNHLFYGPVDNGILQGIYFNSSGFSSNRFEIVAFIQPLYVPSDTIDLSFSLNLKTQNKKQWWEFNEDSLEVTANEIALQINANAKAFLTSHQKPVNVYKSFYQNRKSSYRHFEMVAYSAVYAELQTATNELKELLSFIKNKEDLHNEWVSQVYNNTIELLYSDNPKALLSQWEYKTLKALKIT</sequence>
<evidence type="ECO:0008006" key="3">
    <source>
        <dbReference type="Google" id="ProtNLM"/>
    </source>
</evidence>
<dbReference type="AlphaFoldDB" id="A0A1W1W5L2"/>
<protein>
    <recommendedName>
        <fullName evidence="3">DUF4304 domain-containing protein</fullName>
    </recommendedName>
</protein>
<reference evidence="1 2" key="1">
    <citation type="submission" date="2017-04" db="EMBL/GenBank/DDBJ databases">
        <authorList>
            <person name="Afonso C.L."/>
            <person name="Miller P.J."/>
            <person name="Scott M.A."/>
            <person name="Spackman E."/>
            <person name="Goraichik I."/>
            <person name="Dimitrov K.M."/>
            <person name="Suarez D.L."/>
            <person name="Swayne D.E."/>
        </authorList>
    </citation>
    <scope>NUCLEOTIDE SEQUENCE [LARGE SCALE GENOMIC DNA]</scope>
    <source>
        <strain evidence="1 2">DSM 11622</strain>
    </source>
</reference>
<name>A0A1W1W5L2_9BACT</name>
<proteinExistence type="predicted"/>
<dbReference type="STRING" id="645990.SAMN00120144_3061"/>
<dbReference type="RefSeq" id="WP_143435169.1">
    <property type="nucleotide sequence ID" value="NZ_FWWW01000122.1"/>
</dbReference>
<gene>
    <name evidence="1" type="ORF">SAMN00120144_3061</name>
</gene>
<evidence type="ECO:0000313" key="1">
    <source>
        <dbReference type="EMBL" id="SMC00681.1"/>
    </source>
</evidence>
<evidence type="ECO:0000313" key="2">
    <source>
        <dbReference type="Proteomes" id="UP000192266"/>
    </source>
</evidence>
<accession>A0A1W1W5L2</accession>